<gene>
    <name evidence="1" type="ORF">P7H00_01315</name>
</gene>
<dbReference type="EMBL" id="JARQAI010000001">
    <property type="protein sequence ID" value="MDT2735769.1"/>
    <property type="molecule type" value="Genomic_DNA"/>
</dbReference>
<accession>A0AAE4L2G9</accession>
<organism evidence="1 2">
    <name type="scientific">Enterococcus pseudoavium</name>
    <dbReference type="NCBI Taxonomy" id="44007"/>
    <lineage>
        <taxon>Bacteria</taxon>
        <taxon>Bacillati</taxon>
        <taxon>Bacillota</taxon>
        <taxon>Bacilli</taxon>
        <taxon>Lactobacillales</taxon>
        <taxon>Enterococcaceae</taxon>
        <taxon>Enterococcus</taxon>
    </lineage>
</organism>
<name>A0AAE4L2G9_9ENTE</name>
<reference evidence="1" key="1">
    <citation type="submission" date="2023-03" db="EMBL/GenBank/DDBJ databases">
        <authorList>
            <person name="Shen W."/>
            <person name="Cai J."/>
        </authorList>
    </citation>
    <scope>NUCLEOTIDE SEQUENCE</scope>
    <source>
        <strain evidence="1">P69-2</strain>
    </source>
</reference>
<dbReference type="RefSeq" id="WP_311796422.1">
    <property type="nucleotide sequence ID" value="NZ_JARQAI010000001.1"/>
</dbReference>
<proteinExistence type="predicted"/>
<sequence length="122" mass="14327">MEKLDFFKEGLKGQDLVIRVDEYIKICEEIMDDENKDIRYKKSLLTELRRSLNDDARITDLNIVEKKFGKSRIFRTFRSDIRRASVVVTGQVKNQQIGYSAAGIKQELQSLKWDLEDLLNNK</sequence>
<dbReference type="Proteomes" id="UP001180842">
    <property type="component" value="Unassembled WGS sequence"/>
</dbReference>
<protein>
    <submittedName>
        <fullName evidence="1">Uncharacterized protein</fullName>
    </submittedName>
</protein>
<comment type="caution">
    <text evidence="1">The sequence shown here is derived from an EMBL/GenBank/DDBJ whole genome shotgun (WGS) entry which is preliminary data.</text>
</comment>
<evidence type="ECO:0000313" key="1">
    <source>
        <dbReference type="EMBL" id="MDT2735769.1"/>
    </source>
</evidence>
<dbReference type="AlphaFoldDB" id="A0AAE4L2G9"/>
<evidence type="ECO:0000313" key="2">
    <source>
        <dbReference type="Proteomes" id="UP001180842"/>
    </source>
</evidence>